<dbReference type="GO" id="GO:0003954">
    <property type="term" value="F:NADH dehydrogenase activity"/>
    <property type="evidence" value="ECO:0007669"/>
    <property type="project" value="TreeGrafter"/>
</dbReference>
<evidence type="ECO:0000256" key="4">
    <source>
        <dbReference type="ARBA" id="ARBA00021096"/>
    </source>
</evidence>
<dbReference type="EMBL" id="KY039120">
    <property type="protein sequence ID" value="ATG83208.1"/>
    <property type="molecule type" value="Genomic_DNA"/>
</dbReference>
<keyword evidence="5 17" id="KW-0813">Transport</keyword>
<feature type="transmembrane region" description="Helical" evidence="17">
    <location>
        <begin position="182"/>
        <end position="204"/>
    </location>
</feature>
<keyword evidence="9" id="KW-1278">Translocase</keyword>
<feature type="transmembrane region" description="Helical" evidence="17">
    <location>
        <begin position="376"/>
        <end position="401"/>
    </location>
</feature>
<dbReference type="GO" id="GO:0042773">
    <property type="term" value="P:ATP synthesis coupled electron transport"/>
    <property type="evidence" value="ECO:0007669"/>
    <property type="project" value="InterPro"/>
</dbReference>
<evidence type="ECO:0000313" key="21">
    <source>
        <dbReference type="EMBL" id="ATG83208.1"/>
    </source>
</evidence>
<organism evidence="21">
    <name type="scientific">Aphrophora sp. EMHAU-15062701</name>
    <dbReference type="NCBI Taxonomy" id="2042339"/>
    <lineage>
        <taxon>Eukaryota</taxon>
        <taxon>Metazoa</taxon>
        <taxon>Ecdysozoa</taxon>
        <taxon>Arthropoda</taxon>
        <taxon>Hexapoda</taxon>
        <taxon>Insecta</taxon>
        <taxon>Pterygota</taxon>
        <taxon>Neoptera</taxon>
        <taxon>Paraneoptera</taxon>
        <taxon>Hemiptera</taxon>
        <taxon>Auchenorrhyncha</taxon>
        <taxon>Cercopoidea</taxon>
        <taxon>Aphrophoridae</taxon>
        <taxon>Aphrophora</taxon>
    </lineage>
</organism>
<feature type="transmembrane region" description="Helical" evidence="17">
    <location>
        <begin position="297"/>
        <end position="321"/>
    </location>
</feature>
<dbReference type="Pfam" id="PF00662">
    <property type="entry name" value="Proton_antipo_N"/>
    <property type="match status" value="1"/>
</dbReference>
<keyword evidence="13 17" id="KW-0830">Ubiquinone</keyword>
<evidence type="ECO:0000256" key="3">
    <source>
        <dbReference type="ARBA" id="ARBA00012944"/>
    </source>
</evidence>
<dbReference type="InterPro" id="IPR010934">
    <property type="entry name" value="NADH_DH_su5_C"/>
</dbReference>
<keyword evidence="6" id="KW-0679">Respiratory chain</keyword>
<feature type="transmembrane region" description="Helical" evidence="17">
    <location>
        <begin position="50"/>
        <end position="70"/>
    </location>
</feature>
<dbReference type="EC" id="7.1.1.2" evidence="3 17"/>
<feature type="transmembrane region" description="Helical" evidence="17">
    <location>
        <begin position="246"/>
        <end position="264"/>
    </location>
</feature>
<evidence type="ECO:0000256" key="5">
    <source>
        <dbReference type="ARBA" id="ARBA00022448"/>
    </source>
</evidence>
<evidence type="ECO:0000256" key="6">
    <source>
        <dbReference type="ARBA" id="ARBA00022660"/>
    </source>
</evidence>
<dbReference type="PRINTS" id="PR01434">
    <property type="entry name" value="NADHDHGNASE5"/>
</dbReference>
<comment type="similarity">
    <text evidence="17">Belongs to the complex I subunit 5 family.</text>
</comment>
<reference evidence="21" key="1">
    <citation type="journal article" date="2017" name="Sci. Rep.">
        <title>Deep-level phylogeny of Cicadomorpha inferred from mitochondrial genomes sequenced by NGS.</title>
        <authorList>
            <person name="Song N."/>
            <person name="Cai W."/>
            <person name="Li H."/>
        </authorList>
    </citation>
    <scope>NUCLEOTIDE SEQUENCE</scope>
</reference>
<feature type="transmembrane region" description="Helical" evidence="17">
    <location>
        <begin position="333"/>
        <end position="356"/>
    </location>
</feature>
<sequence length="570" mass="65991">MTTKNKIAYLIAVYLLILSVSTFILSIYMISFNKTLLIEWTIMNLNSSNVMMSILIDWMSSMFMSLVMMISSMVMLYSTEYMKEDLNMKRFIYLVMMFVMSMIFLIISPNMISILLGWDGLGLISYCLVIYYQNCKSYNSGMLTSLTNRIGDIGILMSIAWMMNFGSWNFIFYMNMMNNFKVIPIMIMMAAMTKSAQIPFSSWLPAAMAAPTPVSSLVHSSTLVTAGVYLLIRFNLMIQNMVMNEMFLILSIMTMMMAGICANFEFDLKKIIALSTLSQLGFMMSILIMGFPTLAFFHLLIHALFKSLLFLCSGVMIHCMWGNQDIRFMGAMIFQLPTISACFNISNLALCGFPFMSGFYSKDLIMEMMITTNTNMLIFLLFMLSISLTISYSVRLSYYSMIMNTNMFSFMSMYDCSKNMKYSIIMLSLFTIFGGSMISWMMFKTPALLFLPFSLKISTLIIMIFTSMLIYELNKYKKKKYGNMMMMFFMSNMWFMPMFSTFFLYSKYFNMSINYTKIIDQGWGEYLGPMGLSNFIINKSNLNQKLQNNNFKIYMITFMITIIFVQVIMN</sequence>
<feature type="transmembrane region" description="Helical" evidence="17">
    <location>
        <begin position="7"/>
        <end position="30"/>
    </location>
</feature>
<dbReference type="GO" id="GO:0005743">
    <property type="term" value="C:mitochondrial inner membrane"/>
    <property type="evidence" value="ECO:0007669"/>
    <property type="project" value="UniProtKB-SubCell"/>
</dbReference>
<evidence type="ECO:0000256" key="10">
    <source>
        <dbReference type="ARBA" id="ARBA00022982"/>
    </source>
</evidence>
<keyword evidence="14 17" id="KW-0496">Mitochondrion</keyword>
<evidence type="ECO:0000256" key="15">
    <source>
        <dbReference type="ARBA" id="ARBA00023136"/>
    </source>
</evidence>
<feature type="domain" description="NADH dehydrogenase subunit 5 C-terminal" evidence="20">
    <location>
        <begin position="392"/>
        <end position="569"/>
    </location>
</feature>
<evidence type="ECO:0000256" key="2">
    <source>
        <dbReference type="ARBA" id="ARBA00004448"/>
    </source>
</evidence>
<evidence type="ECO:0000256" key="8">
    <source>
        <dbReference type="ARBA" id="ARBA00022792"/>
    </source>
</evidence>
<name>A0A343KJA3_9HEMI</name>
<dbReference type="Pfam" id="PF06455">
    <property type="entry name" value="NADH5_C"/>
    <property type="match status" value="1"/>
</dbReference>
<feature type="transmembrane region" description="Helical" evidence="17">
    <location>
        <begin position="91"/>
        <end position="108"/>
    </location>
</feature>
<feature type="domain" description="NADH-Ubiquinone oxidoreductase (complex I) chain 5 N-terminal" evidence="19">
    <location>
        <begin position="43"/>
        <end position="91"/>
    </location>
</feature>
<dbReference type="PANTHER" id="PTHR42829:SF2">
    <property type="entry name" value="NADH-UBIQUINONE OXIDOREDUCTASE CHAIN 5"/>
    <property type="match status" value="1"/>
</dbReference>
<dbReference type="GO" id="GO:0015990">
    <property type="term" value="P:electron transport coupled proton transport"/>
    <property type="evidence" value="ECO:0007669"/>
    <property type="project" value="TreeGrafter"/>
</dbReference>
<evidence type="ECO:0000256" key="13">
    <source>
        <dbReference type="ARBA" id="ARBA00023075"/>
    </source>
</evidence>
<evidence type="ECO:0000259" key="19">
    <source>
        <dbReference type="Pfam" id="PF00662"/>
    </source>
</evidence>
<dbReference type="PANTHER" id="PTHR42829">
    <property type="entry name" value="NADH-UBIQUINONE OXIDOREDUCTASE CHAIN 5"/>
    <property type="match status" value="1"/>
</dbReference>
<feature type="domain" description="NADH:quinone oxidoreductase/Mrp antiporter transmembrane" evidence="18">
    <location>
        <begin position="108"/>
        <end position="383"/>
    </location>
</feature>
<evidence type="ECO:0000259" key="20">
    <source>
        <dbReference type="Pfam" id="PF06455"/>
    </source>
</evidence>
<evidence type="ECO:0000256" key="14">
    <source>
        <dbReference type="ARBA" id="ARBA00023128"/>
    </source>
</evidence>
<keyword evidence="10" id="KW-0249">Electron transport</keyword>
<keyword evidence="12 17" id="KW-0520">NAD</keyword>
<feature type="transmembrane region" description="Helical" evidence="17">
    <location>
        <begin position="551"/>
        <end position="569"/>
    </location>
</feature>
<dbReference type="AlphaFoldDB" id="A0A343KJA3"/>
<dbReference type="InterPro" id="IPR003945">
    <property type="entry name" value="NU5C-like"/>
</dbReference>
<comment type="catalytic activity">
    <reaction evidence="16 17">
        <text>a ubiquinone + NADH + 5 H(+)(in) = a ubiquinol + NAD(+) + 4 H(+)(out)</text>
        <dbReference type="Rhea" id="RHEA:29091"/>
        <dbReference type="Rhea" id="RHEA-COMP:9565"/>
        <dbReference type="Rhea" id="RHEA-COMP:9566"/>
        <dbReference type="ChEBI" id="CHEBI:15378"/>
        <dbReference type="ChEBI" id="CHEBI:16389"/>
        <dbReference type="ChEBI" id="CHEBI:17976"/>
        <dbReference type="ChEBI" id="CHEBI:57540"/>
        <dbReference type="ChEBI" id="CHEBI:57945"/>
        <dbReference type="EC" id="7.1.1.2"/>
    </reaction>
</comment>
<dbReference type="Pfam" id="PF00361">
    <property type="entry name" value="Proton_antipo_M"/>
    <property type="match status" value="1"/>
</dbReference>
<keyword evidence="15 17" id="KW-0472">Membrane</keyword>
<keyword evidence="8" id="KW-0999">Mitochondrion inner membrane</keyword>
<dbReference type="GO" id="GO:0008137">
    <property type="term" value="F:NADH dehydrogenase (ubiquinone) activity"/>
    <property type="evidence" value="ECO:0007669"/>
    <property type="project" value="UniProtKB-EC"/>
</dbReference>
<evidence type="ECO:0000256" key="12">
    <source>
        <dbReference type="ARBA" id="ARBA00023027"/>
    </source>
</evidence>
<keyword evidence="7 17" id="KW-0812">Transmembrane</keyword>
<evidence type="ECO:0000256" key="17">
    <source>
        <dbReference type="RuleBase" id="RU003404"/>
    </source>
</evidence>
<evidence type="ECO:0000256" key="9">
    <source>
        <dbReference type="ARBA" id="ARBA00022967"/>
    </source>
</evidence>
<dbReference type="InterPro" id="IPR001750">
    <property type="entry name" value="ND/Mrp_TM"/>
</dbReference>
<feature type="transmembrane region" description="Helical" evidence="17">
    <location>
        <begin position="483"/>
        <end position="505"/>
    </location>
</feature>
<keyword evidence="11 17" id="KW-1133">Transmembrane helix</keyword>
<feature type="transmembrane region" description="Helical" evidence="17">
    <location>
        <begin position="153"/>
        <end position="176"/>
    </location>
</feature>
<gene>
    <name evidence="21" type="primary">nad5</name>
</gene>
<dbReference type="InterPro" id="IPR001516">
    <property type="entry name" value="Proton_antipo_N"/>
</dbReference>
<feature type="transmembrane region" description="Helical" evidence="17">
    <location>
        <begin position="422"/>
        <end position="443"/>
    </location>
</feature>
<feature type="transmembrane region" description="Helical" evidence="17">
    <location>
        <begin position="449"/>
        <end position="471"/>
    </location>
</feature>
<evidence type="ECO:0000256" key="11">
    <source>
        <dbReference type="ARBA" id="ARBA00022989"/>
    </source>
</evidence>
<accession>A0A343KJA3</accession>
<comment type="function">
    <text evidence="1">Core subunit of the mitochondrial membrane respiratory chain NADH dehydrogenase (Complex I) that is believed to belong to the minimal assembly required for catalysis. Complex I functions in the transfer of electrons from NADH to the respiratory chain. The immediate electron acceptor for the enzyme is believed to be ubiquinone.</text>
</comment>
<evidence type="ECO:0000259" key="18">
    <source>
        <dbReference type="Pfam" id="PF00361"/>
    </source>
</evidence>
<geneLocation type="mitochondrion" evidence="21"/>
<evidence type="ECO:0000256" key="7">
    <source>
        <dbReference type="ARBA" id="ARBA00022692"/>
    </source>
</evidence>
<evidence type="ECO:0000256" key="1">
    <source>
        <dbReference type="ARBA" id="ARBA00003257"/>
    </source>
</evidence>
<comment type="function">
    <text evidence="17">Core subunit of the mitochondrial membrane respiratory chain NADH dehydrogenase (Complex I) which catalyzes electron transfer from NADH through the respiratory chain, using ubiquinone as an electron acceptor. Essential for the catalytic activity and assembly of complex I.</text>
</comment>
<protein>
    <recommendedName>
        <fullName evidence="4 17">NADH-ubiquinone oxidoreductase chain 5</fullName>
        <ecNumber evidence="3 17">7.1.1.2</ecNumber>
    </recommendedName>
</protein>
<evidence type="ECO:0000256" key="16">
    <source>
        <dbReference type="ARBA" id="ARBA00049551"/>
    </source>
</evidence>
<comment type="subcellular location">
    <subcellularLocation>
        <location evidence="2">Mitochondrion inner membrane</location>
        <topology evidence="2">Multi-pass membrane protein</topology>
    </subcellularLocation>
</comment>
<feature type="transmembrane region" description="Helical" evidence="17">
    <location>
        <begin position="216"/>
        <end position="234"/>
    </location>
</feature>
<proteinExistence type="inferred from homology"/>